<keyword evidence="12" id="KW-1185">Reference proteome</keyword>
<keyword evidence="7 9" id="KW-0408">Iron</keyword>
<comment type="similarity">
    <text evidence="3 10">Belongs to the cytochrome P450 family.</text>
</comment>
<sequence>MFSYPSSSPSSQIPAAESWLKFLEWKKYFGDVIYLNAMGQHIVVLNSYKAARELLDRRSIYADRPKAQMASELNGNSNAYFNISYNDRWKSYRKLSHPAMHKSVMHKYWINQENAASDLLRALFESPEEFYSHVQLMPGRAIMSTVYGIRIESAKDEYIVMVDEFTALIAKYAAPGSALVNVFPLLGYVPSWFPGAKFKRVTNHLAHLARRMREEPFQHVKSELAAGTAEPSMTAALIEEAGGDDEHVMWVTGGMYVAGAGTTASTLATFMLMMTLYPQVQKKAQEEIDRVVGANRLPAFKDRENLPYIECIIKEVLRWYPVAPLAIPHRLMEEDYYEGYWMPANSTVMPNIWAMSRDETMYKDPDTFYPERFEGETGSNLLDPRAYVFGFGRRVCVGLHFADDSMYIAMTYILATFNISKLRDANGIEIEPSVTSNAGFINQFSPWQCDIRPRSSHAIELIRSYHST</sequence>
<evidence type="ECO:0000256" key="9">
    <source>
        <dbReference type="PIRSR" id="PIRSR602401-1"/>
    </source>
</evidence>
<dbReference type="PROSITE" id="PS00086">
    <property type="entry name" value="CYTOCHROME_P450"/>
    <property type="match status" value="1"/>
</dbReference>
<dbReference type="EMBL" id="KL198036">
    <property type="protein sequence ID" value="KDQ14751.1"/>
    <property type="molecule type" value="Genomic_DNA"/>
</dbReference>
<dbReference type="Pfam" id="PF00067">
    <property type="entry name" value="p450"/>
    <property type="match status" value="1"/>
</dbReference>
<dbReference type="OrthoDB" id="2789670at2759"/>
<protein>
    <recommendedName>
        <fullName evidence="13">Cytochrome P450</fullName>
    </recommendedName>
</protein>
<dbReference type="PANTHER" id="PTHR46300:SF7">
    <property type="entry name" value="P450, PUTATIVE (EUROFUNG)-RELATED"/>
    <property type="match status" value="1"/>
</dbReference>
<evidence type="ECO:0000256" key="2">
    <source>
        <dbReference type="ARBA" id="ARBA00005179"/>
    </source>
</evidence>
<dbReference type="STRING" id="930990.A0A067MT40"/>
<evidence type="ECO:0000313" key="11">
    <source>
        <dbReference type="EMBL" id="KDQ14751.1"/>
    </source>
</evidence>
<dbReference type="InterPro" id="IPR050364">
    <property type="entry name" value="Cytochrome_P450_fung"/>
</dbReference>
<dbReference type="InterPro" id="IPR036396">
    <property type="entry name" value="Cyt_P450_sf"/>
</dbReference>
<comment type="pathway">
    <text evidence="2">Secondary metabolite biosynthesis.</text>
</comment>
<evidence type="ECO:0000256" key="10">
    <source>
        <dbReference type="RuleBase" id="RU000461"/>
    </source>
</evidence>
<dbReference type="InterPro" id="IPR002401">
    <property type="entry name" value="Cyt_P450_E_grp-I"/>
</dbReference>
<dbReference type="SUPFAM" id="SSF48264">
    <property type="entry name" value="Cytochrome P450"/>
    <property type="match status" value="1"/>
</dbReference>
<keyword evidence="4 9" id="KW-0349">Heme</keyword>
<dbReference type="PRINTS" id="PR00385">
    <property type="entry name" value="P450"/>
</dbReference>
<organism evidence="11 12">
    <name type="scientific">Botryobasidium botryosum (strain FD-172 SS1)</name>
    <dbReference type="NCBI Taxonomy" id="930990"/>
    <lineage>
        <taxon>Eukaryota</taxon>
        <taxon>Fungi</taxon>
        <taxon>Dikarya</taxon>
        <taxon>Basidiomycota</taxon>
        <taxon>Agaricomycotina</taxon>
        <taxon>Agaricomycetes</taxon>
        <taxon>Cantharellales</taxon>
        <taxon>Botryobasidiaceae</taxon>
        <taxon>Botryobasidium</taxon>
    </lineage>
</organism>
<evidence type="ECO:0000256" key="8">
    <source>
        <dbReference type="ARBA" id="ARBA00023033"/>
    </source>
</evidence>
<dbReference type="InterPro" id="IPR001128">
    <property type="entry name" value="Cyt_P450"/>
</dbReference>
<dbReference type="PANTHER" id="PTHR46300">
    <property type="entry name" value="P450, PUTATIVE (EUROFUNG)-RELATED-RELATED"/>
    <property type="match status" value="1"/>
</dbReference>
<evidence type="ECO:0000256" key="4">
    <source>
        <dbReference type="ARBA" id="ARBA00022617"/>
    </source>
</evidence>
<accession>A0A067MT40</accession>
<feature type="binding site" description="axial binding residue" evidence="9">
    <location>
        <position position="396"/>
    </location>
    <ligand>
        <name>heme</name>
        <dbReference type="ChEBI" id="CHEBI:30413"/>
    </ligand>
    <ligandPart>
        <name>Fe</name>
        <dbReference type="ChEBI" id="CHEBI:18248"/>
    </ligandPart>
</feature>
<keyword evidence="6 10" id="KW-0560">Oxidoreductase</keyword>
<dbReference type="GO" id="GO:0005506">
    <property type="term" value="F:iron ion binding"/>
    <property type="evidence" value="ECO:0007669"/>
    <property type="project" value="InterPro"/>
</dbReference>
<evidence type="ECO:0008006" key="13">
    <source>
        <dbReference type="Google" id="ProtNLM"/>
    </source>
</evidence>
<dbReference type="PRINTS" id="PR00463">
    <property type="entry name" value="EP450I"/>
</dbReference>
<evidence type="ECO:0000256" key="3">
    <source>
        <dbReference type="ARBA" id="ARBA00010617"/>
    </source>
</evidence>
<proteinExistence type="inferred from homology"/>
<evidence type="ECO:0000256" key="6">
    <source>
        <dbReference type="ARBA" id="ARBA00023002"/>
    </source>
</evidence>
<keyword evidence="5 9" id="KW-0479">Metal-binding</keyword>
<name>A0A067MT40_BOTB1</name>
<evidence type="ECO:0000256" key="5">
    <source>
        <dbReference type="ARBA" id="ARBA00022723"/>
    </source>
</evidence>
<dbReference type="InParanoid" id="A0A067MT40"/>
<comment type="cofactor">
    <cofactor evidence="1 9">
        <name>heme</name>
        <dbReference type="ChEBI" id="CHEBI:30413"/>
    </cofactor>
</comment>
<dbReference type="HOGENOM" id="CLU_001570_2_3_1"/>
<dbReference type="AlphaFoldDB" id="A0A067MT40"/>
<dbReference type="GO" id="GO:0016705">
    <property type="term" value="F:oxidoreductase activity, acting on paired donors, with incorporation or reduction of molecular oxygen"/>
    <property type="evidence" value="ECO:0007669"/>
    <property type="project" value="InterPro"/>
</dbReference>
<dbReference type="GO" id="GO:0004497">
    <property type="term" value="F:monooxygenase activity"/>
    <property type="evidence" value="ECO:0007669"/>
    <property type="project" value="UniProtKB-KW"/>
</dbReference>
<evidence type="ECO:0000256" key="7">
    <source>
        <dbReference type="ARBA" id="ARBA00023004"/>
    </source>
</evidence>
<dbReference type="CDD" id="cd11065">
    <property type="entry name" value="CYP64-like"/>
    <property type="match status" value="1"/>
</dbReference>
<dbReference type="GO" id="GO:0020037">
    <property type="term" value="F:heme binding"/>
    <property type="evidence" value="ECO:0007669"/>
    <property type="project" value="InterPro"/>
</dbReference>
<evidence type="ECO:0000313" key="12">
    <source>
        <dbReference type="Proteomes" id="UP000027195"/>
    </source>
</evidence>
<reference evidence="12" key="1">
    <citation type="journal article" date="2014" name="Proc. Natl. Acad. Sci. U.S.A.">
        <title>Extensive sampling of basidiomycete genomes demonstrates inadequacy of the white-rot/brown-rot paradigm for wood decay fungi.</title>
        <authorList>
            <person name="Riley R."/>
            <person name="Salamov A.A."/>
            <person name="Brown D.W."/>
            <person name="Nagy L.G."/>
            <person name="Floudas D."/>
            <person name="Held B.W."/>
            <person name="Levasseur A."/>
            <person name="Lombard V."/>
            <person name="Morin E."/>
            <person name="Otillar R."/>
            <person name="Lindquist E.A."/>
            <person name="Sun H."/>
            <person name="LaButti K.M."/>
            <person name="Schmutz J."/>
            <person name="Jabbour D."/>
            <person name="Luo H."/>
            <person name="Baker S.E."/>
            <person name="Pisabarro A.G."/>
            <person name="Walton J.D."/>
            <person name="Blanchette R.A."/>
            <person name="Henrissat B."/>
            <person name="Martin F."/>
            <person name="Cullen D."/>
            <person name="Hibbett D.S."/>
            <person name="Grigoriev I.V."/>
        </authorList>
    </citation>
    <scope>NUCLEOTIDE SEQUENCE [LARGE SCALE GENOMIC DNA]</scope>
    <source>
        <strain evidence="12">FD-172 SS1</strain>
    </source>
</reference>
<evidence type="ECO:0000256" key="1">
    <source>
        <dbReference type="ARBA" id="ARBA00001971"/>
    </source>
</evidence>
<dbReference type="Proteomes" id="UP000027195">
    <property type="component" value="Unassembled WGS sequence"/>
</dbReference>
<keyword evidence="8 10" id="KW-0503">Monooxygenase</keyword>
<dbReference type="InterPro" id="IPR017972">
    <property type="entry name" value="Cyt_P450_CS"/>
</dbReference>
<dbReference type="Gene3D" id="1.10.630.10">
    <property type="entry name" value="Cytochrome P450"/>
    <property type="match status" value="1"/>
</dbReference>
<gene>
    <name evidence="11" type="ORF">BOTBODRAFT_132139</name>
</gene>